<feature type="region of interest" description="Disordered" evidence="1">
    <location>
        <begin position="1"/>
        <end position="25"/>
    </location>
</feature>
<dbReference type="Proteomes" id="UP000221165">
    <property type="component" value="Unassembled WGS sequence"/>
</dbReference>
<dbReference type="GeneID" id="94430138"/>
<sequence>MAAPTQPEHSTASGHAQTDRGSPKVCAPLANFSVKYHSSAPDQVASGLDYLGRSPNHEDRGKCPGESPVTTPHVDLVRDHVLDLPKVNHNWESEEESPGRFLHEDDFCTPRRPATHSFIAVSRTPGQPWELEEGRWIQKGVPPKEELIRVRRTPVGGPATRQAPAAFSCVASSQAPGAAEEDGRRIFLDPHRQHVQLTTLQGQRASRAVAFIAAEQQRRASCSAACRTQPTGYIARHDPRTVTELRHFWEQAPTELQGPSAETEPPERAQHGKSRSAGCVAGERRRRHTSGDTPRSSVSAPQSIQHCSYASSLVPTKPTLVLRRTAKDAFIAPPTTNMGSVRHRG</sequence>
<dbReference type="RefSeq" id="XP_067921096.1">
    <property type="nucleotide sequence ID" value="XM_068066927.1"/>
</dbReference>
<feature type="region of interest" description="Disordered" evidence="1">
    <location>
        <begin position="46"/>
        <end position="71"/>
    </location>
</feature>
<dbReference type="EMBL" id="MIGC01003473">
    <property type="protein sequence ID" value="PHJ19396.1"/>
    <property type="molecule type" value="Genomic_DNA"/>
</dbReference>
<comment type="caution">
    <text evidence="2">The sequence shown here is derived from an EMBL/GenBank/DDBJ whole genome shotgun (WGS) entry which is preliminary data.</text>
</comment>
<dbReference type="VEuPathDB" id="ToxoDB:CSUI_006774"/>
<evidence type="ECO:0000256" key="1">
    <source>
        <dbReference type="SAM" id="MobiDB-lite"/>
    </source>
</evidence>
<protein>
    <submittedName>
        <fullName evidence="2">Uncharacterized protein</fullName>
    </submittedName>
</protein>
<name>A0A2C6KTB2_9APIC</name>
<proteinExistence type="predicted"/>
<dbReference type="AlphaFoldDB" id="A0A2C6KTB2"/>
<organism evidence="2 3">
    <name type="scientific">Cystoisospora suis</name>
    <dbReference type="NCBI Taxonomy" id="483139"/>
    <lineage>
        <taxon>Eukaryota</taxon>
        <taxon>Sar</taxon>
        <taxon>Alveolata</taxon>
        <taxon>Apicomplexa</taxon>
        <taxon>Conoidasida</taxon>
        <taxon>Coccidia</taxon>
        <taxon>Eucoccidiorida</taxon>
        <taxon>Eimeriorina</taxon>
        <taxon>Sarcocystidae</taxon>
        <taxon>Cystoisospora</taxon>
    </lineage>
</organism>
<gene>
    <name evidence="2" type="ORF">CSUI_006774</name>
</gene>
<feature type="compositionally biased region" description="Polar residues" evidence="1">
    <location>
        <begin position="7"/>
        <end position="16"/>
    </location>
</feature>
<feature type="region of interest" description="Disordered" evidence="1">
    <location>
        <begin position="254"/>
        <end position="304"/>
    </location>
</feature>
<accession>A0A2C6KTB2</accession>
<evidence type="ECO:0000313" key="3">
    <source>
        <dbReference type="Proteomes" id="UP000221165"/>
    </source>
</evidence>
<evidence type="ECO:0000313" key="2">
    <source>
        <dbReference type="EMBL" id="PHJ19396.1"/>
    </source>
</evidence>
<keyword evidence="3" id="KW-1185">Reference proteome</keyword>
<reference evidence="2 3" key="1">
    <citation type="journal article" date="2017" name="Int. J. Parasitol.">
        <title>The genome of the protozoan parasite Cystoisospora suis and a reverse vaccinology approach to identify vaccine candidates.</title>
        <authorList>
            <person name="Palmieri N."/>
            <person name="Shrestha A."/>
            <person name="Ruttkowski B."/>
            <person name="Beck T."/>
            <person name="Vogl C."/>
            <person name="Tomley F."/>
            <person name="Blake D.P."/>
            <person name="Joachim A."/>
        </authorList>
    </citation>
    <scope>NUCLEOTIDE SEQUENCE [LARGE SCALE GENOMIC DNA]</scope>
    <source>
        <strain evidence="2 3">Wien I</strain>
    </source>
</reference>
<feature type="compositionally biased region" description="Polar residues" evidence="1">
    <location>
        <begin position="291"/>
        <end position="304"/>
    </location>
</feature>